<evidence type="ECO:0000259" key="2">
    <source>
        <dbReference type="Pfam" id="PF18962"/>
    </source>
</evidence>
<sequence>MGLNEKDRIDKLLEIFPNPASNLLNIYFPTRGSGQVTVFDLSGKMLLNEIYFGEQMQVDVSDFPSGMYLIRVADDEKVAVKKFVVE</sequence>
<gene>
    <name evidence="3" type="ORF">G3O08_04850</name>
</gene>
<accession>A0A7K3WMS3</accession>
<organism evidence="3 4">
    <name type="scientific">Cryomorpha ignava</name>
    <dbReference type="NCBI Taxonomy" id="101383"/>
    <lineage>
        <taxon>Bacteria</taxon>
        <taxon>Pseudomonadati</taxon>
        <taxon>Bacteroidota</taxon>
        <taxon>Flavobacteriia</taxon>
        <taxon>Flavobacteriales</taxon>
        <taxon>Cryomorphaceae</taxon>
        <taxon>Cryomorpha</taxon>
    </lineage>
</organism>
<evidence type="ECO:0000313" key="4">
    <source>
        <dbReference type="Proteomes" id="UP000486602"/>
    </source>
</evidence>
<dbReference type="AlphaFoldDB" id="A0A7K3WMS3"/>
<dbReference type="Proteomes" id="UP000486602">
    <property type="component" value="Unassembled WGS sequence"/>
</dbReference>
<dbReference type="InterPro" id="IPR026444">
    <property type="entry name" value="Secre_tail"/>
</dbReference>
<comment type="caution">
    <text evidence="3">The sequence shown here is derived from an EMBL/GenBank/DDBJ whole genome shotgun (WGS) entry which is preliminary data.</text>
</comment>
<dbReference type="RefSeq" id="WP_163283556.1">
    <property type="nucleotide sequence ID" value="NZ_JAAGVY010000006.1"/>
</dbReference>
<keyword evidence="1" id="KW-0732">Signal</keyword>
<dbReference type="Gene3D" id="2.60.40.3080">
    <property type="match status" value="1"/>
</dbReference>
<keyword evidence="4" id="KW-1185">Reference proteome</keyword>
<protein>
    <submittedName>
        <fullName evidence="3">T9SS type A sorting domain-containing protein</fullName>
    </submittedName>
</protein>
<dbReference type="NCBIfam" id="TIGR04183">
    <property type="entry name" value="Por_Secre_tail"/>
    <property type="match status" value="1"/>
</dbReference>
<feature type="domain" description="Secretion system C-terminal sorting" evidence="2">
    <location>
        <begin position="15"/>
        <end position="85"/>
    </location>
</feature>
<name>A0A7K3WMS3_9FLAO</name>
<evidence type="ECO:0000313" key="3">
    <source>
        <dbReference type="EMBL" id="NEN22828.1"/>
    </source>
</evidence>
<proteinExistence type="predicted"/>
<evidence type="ECO:0000256" key="1">
    <source>
        <dbReference type="ARBA" id="ARBA00022729"/>
    </source>
</evidence>
<dbReference type="EMBL" id="JAAGVY010000006">
    <property type="protein sequence ID" value="NEN22828.1"/>
    <property type="molecule type" value="Genomic_DNA"/>
</dbReference>
<dbReference type="Pfam" id="PF18962">
    <property type="entry name" value="Por_Secre_tail"/>
    <property type="match status" value="1"/>
</dbReference>
<reference evidence="3 4" key="1">
    <citation type="submission" date="2020-02" db="EMBL/GenBank/DDBJ databases">
        <title>Out from the shadows clarifying the taxonomy of the family Cryomorphaceae and related taxa by utilizing the GTDB taxonomic framework.</title>
        <authorList>
            <person name="Bowman J.P."/>
        </authorList>
    </citation>
    <scope>NUCLEOTIDE SEQUENCE [LARGE SCALE GENOMIC DNA]</scope>
    <source>
        <strain evidence="3 4">QSSC 1-22</strain>
    </source>
</reference>